<feature type="binding site" evidence="2">
    <location>
        <position position="70"/>
    </location>
    <ligand>
        <name>Fe cation</name>
        <dbReference type="ChEBI" id="CHEBI:24875"/>
        <label>2</label>
    </ligand>
</feature>
<name>F5YFR6_LEAAZ</name>
<feature type="binding site" evidence="2">
    <location>
        <position position="158"/>
    </location>
    <ligand>
        <name>Fe cation</name>
        <dbReference type="ChEBI" id="CHEBI:24875"/>
        <label>2</label>
    </ligand>
</feature>
<dbReference type="Gene3D" id="3.60.21.10">
    <property type="match status" value="1"/>
</dbReference>
<protein>
    <submittedName>
        <fullName evidence="3">Ser/Thr protein phosphatase family protein</fullName>
    </submittedName>
</protein>
<sequence length="268" mass="28930">MASVWVLMIGDVIGDPGLEILEKRLPDLIKEYSASFVAVNGENSAGGFGFTQETFDRILKAGADVVTSGNHVWEKRDFWPVLESDTRILRPANYPGAAGNSSAPGRGWVRMDKDVRGTAVSLVAVNLQGREFMTPIDCPFKAFDAIDTENAIVLVDFHAESTKEKEALGFYLDGRASVVAGTHTHIQTADERILPKGTAYITDLGMTGVTSGVIGMDAKICIDRARNQVLYRMETATGGQGAAVQGIAAEIDLETRKAISVKRINLEP</sequence>
<keyword evidence="2" id="KW-0479">Metal-binding</keyword>
<feature type="binding site" evidence="2">
    <location>
        <position position="43"/>
    </location>
    <ligand>
        <name>Fe cation</name>
        <dbReference type="ChEBI" id="CHEBI:24875"/>
        <label>1</label>
    </ligand>
</feature>
<feature type="active site" description="Proton donor" evidence="1">
    <location>
        <position position="71"/>
    </location>
</feature>
<accession>F5YFR6</accession>
<dbReference type="RefSeq" id="WP_015713067.1">
    <property type="nucleotide sequence ID" value="NC_015577.1"/>
</dbReference>
<dbReference type="SUPFAM" id="SSF56300">
    <property type="entry name" value="Metallo-dependent phosphatases"/>
    <property type="match status" value="1"/>
</dbReference>
<dbReference type="InterPro" id="IPR005235">
    <property type="entry name" value="YmdB-like"/>
</dbReference>
<dbReference type="OrthoDB" id="9801109at2"/>
<feature type="binding site" evidence="2">
    <location>
        <position position="11"/>
    </location>
    <ligand>
        <name>Fe cation</name>
        <dbReference type="ChEBI" id="CHEBI:24875"/>
        <label>1</label>
    </ligand>
</feature>
<dbReference type="HOGENOM" id="CLU_068238_0_0_12"/>
<dbReference type="Pfam" id="PF13277">
    <property type="entry name" value="YmdB"/>
    <property type="match status" value="1"/>
</dbReference>
<feature type="binding site" evidence="2">
    <location>
        <position position="42"/>
    </location>
    <ligand>
        <name>Fe cation</name>
        <dbReference type="ChEBI" id="CHEBI:24875"/>
        <label>2</label>
    </ligand>
</feature>
<evidence type="ECO:0000256" key="1">
    <source>
        <dbReference type="PIRSR" id="PIRSR004789-50"/>
    </source>
</evidence>
<dbReference type="GO" id="GO:0046872">
    <property type="term" value="F:metal ion binding"/>
    <property type="evidence" value="ECO:0007669"/>
    <property type="project" value="UniProtKB-KW"/>
</dbReference>
<feature type="binding site" evidence="2">
    <location>
        <position position="185"/>
    </location>
    <ligand>
        <name>Fe cation</name>
        <dbReference type="ChEBI" id="CHEBI:24875"/>
        <label>1</label>
    </ligand>
</feature>
<evidence type="ECO:0000313" key="4">
    <source>
        <dbReference type="Proteomes" id="UP000009222"/>
    </source>
</evidence>
<dbReference type="InterPro" id="IPR029052">
    <property type="entry name" value="Metallo-depent_PP-like"/>
</dbReference>
<feature type="binding site" evidence="2">
    <location>
        <position position="42"/>
    </location>
    <ligand>
        <name>Fe cation</name>
        <dbReference type="ChEBI" id="CHEBI:24875"/>
        <label>1</label>
    </ligand>
</feature>
<dbReference type="GO" id="GO:0004113">
    <property type="term" value="F:2',3'-cyclic-nucleotide 3'-phosphodiesterase activity"/>
    <property type="evidence" value="ECO:0007669"/>
    <property type="project" value="TreeGrafter"/>
</dbReference>
<dbReference type="PIRSF" id="PIRSF004789">
    <property type="entry name" value="DR1281"/>
    <property type="match status" value="1"/>
</dbReference>
<dbReference type="KEGG" id="taz:TREAZ_2454"/>
<feature type="binding site" evidence="2">
    <location>
        <position position="183"/>
    </location>
    <ligand>
        <name>Fe cation</name>
        <dbReference type="ChEBI" id="CHEBI:24875"/>
        <label>2</label>
    </ligand>
</feature>
<dbReference type="PANTHER" id="PTHR36303:SF1">
    <property type="entry name" value="2',3'-CYCLIC-NUCLEOTIDE 2'-PHOSPHODIESTERASE"/>
    <property type="match status" value="1"/>
</dbReference>
<proteinExistence type="predicted"/>
<dbReference type="Proteomes" id="UP000009222">
    <property type="component" value="Chromosome"/>
</dbReference>
<keyword evidence="4" id="KW-1185">Reference proteome</keyword>
<evidence type="ECO:0000256" key="2">
    <source>
        <dbReference type="PIRSR" id="PIRSR004789-51"/>
    </source>
</evidence>
<dbReference type="InParanoid" id="F5YFR6"/>
<dbReference type="FunCoup" id="F5YFR6">
    <property type="interactions" value="50"/>
</dbReference>
<dbReference type="AlphaFoldDB" id="F5YFR6"/>
<dbReference type="eggNOG" id="COG1692">
    <property type="taxonomic scope" value="Bacteria"/>
</dbReference>
<organism evidence="3 4">
    <name type="scientific">Leadbettera azotonutricia (strain ATCC BAA-888 / DSM 13862 / ZAS-9)</name>
    <name type="common">Treponema azotonutricium</name>
    <dbReference type="NCBI Taxonomy" id="545695"/>
    <lineage>
        <taxon>Bacteria</taxon>
        <taxon>Pseudomonadati</taxon>
        <taxon>Spirochaetota</taxon>
        <taxon>Spirochaetia</taxon>
        <taxon>Spirochaetales</taxon>
        <taxon>Breznakiellaceae</taxon>
        <taxon>Leadbettera</taxon>
    </lineage>
</organism>
<dbReference type="EMBL" id="CP001841">
    <property type="protein sequence ID" value="AEF82664.1"/>
    <property type="molecule type" value="Genomic_DNA"/>
</dbReference>
<dbReference type="PANTHER" id="PTHR36303">
    <property type="entry name" value="2',3'-CYCLIC-NUCLEOTIDE 2'-PHOSPHODIESTERASE"/>
    <property type="match status" value="1"/>
</dbReference>
<reference evidence="3 4" key="2">
    <citation type="journal article" date="2011" name="ISME J.">
        <title>RNA-seq reveals cooperative metabolic interactions between two termite-gut spirochete species in co-culture.</title>
        <authorList>
            <person name="Rosenthal A.Z."/>
            <person name="Matson E.G."/>
            <person name="Eldar A."/>
            <person name="Leadbetter J.R."/>
        </authorList>
    </citation>
    <scope>NUCLEOTIDE SEQUENCE [LARGE SCALE GENOMIC DNA]</scope>
    <source>
        <strain evidence="4">ATCC BAA-888 / DSM 13862 / ZAS-9</strain>
    </source>
</reference>
<evidence type="ECO:0000313" key="3">
    <source>
        <dbReference type="EMBL" id="AEF82664.1"/>
    </source>
</evidence>
<reference evidence="4" key="1">
    <citation type="submission" date="2009-12" db="EMBL/GenBank/DDBJ databases">
        <title>Complete sequence of Treponema azotonutricium strain ZAS-9.</title>
        <authorList>
            <person name="Tetu S.G."/>
            <person name="Matson E."/>
            <person name="Ren Q."/>
            <person name="Seshadri R."/>
            <person name="Elbourne L."/>
            <person name="Hassan K.A."/>
            <person name="Durkin A."/>
            <person name="Radune D."/>
            <person name="Mohamoud Y."/>
            <person name="Shay R."/>
            <person name="Jin S."/>
            <person name="Zhang X."/>
            <person name="Lucey K."/>
            <person name="Ballor N.R."/>
            <person name="Ottesen E."/>
            <person name="Rosenthal R."/>
            <person name="Allen A."/>
            <person name="Leadbetter J.R."/>
            <person name="Paulsen I.T."/>
        </authorList>
    </citation>
    <scope>NUCLEOTIDE SEQUENCE [LARGE SCALE GENOMIC DNA]</scope>
    <source>
        <strain evidence="4">ATCC BAA-888 / DSM 13862 / ZAS-9</strain>
    </source>
</reference>
<dbReference type="STRING" id="545695.TREAZ_2454"/>
<gene>
    <name evidence="3" type="ordered locus">TREAZ_2454</name>
</gene>